<evidence type="ECO:0000256" key="2">
    <source>
        <dbReference type="ARBA" id="ARBA00006370"/>
    </source>
</evidence>
<keyword evidence="5" id="KW-1015">Disulfide bond</keyword>
<comment type="subcellular location">
    <subcellularLocation>
        <location evidence="1">Secreted</location>
    </subcellularLocation>
</comment>
<dbReference type="InterPro" id="IPR003172">
    <property type="entry name" value="ML_dom"/>
</dbReference>
<feature type="domain" description="MD-2-related lipid-recognition" evidence="7">
    <location>
        <begin position="20"/>
        <end position="145"/>
    </location>
</feature>
<keyword evidence="9" id="KW-1185">Reference proteome</keyword>
<dbReference type="SUPFAM" id="SSF81296">
    <property type="entry name" value="E set domains"/>
    <property type="match status" value="1"/>
</dbReference>
<dbReference type="EMBL" id="JAQQBS010001424">
    <property type="protein sequence ID" value="KAK0158400.1"/>
    <property type="molecule type" value="Genomic_DNA"/>
</dbReference>
<dbReference type="Pfam" id="PF02221">
    <property type="entry name" value="E1_DerP2_DerF2"/>
    <property type="match status" value="1"/>
</dbReference>
<proteinExistence type="inferred from homology"/>
<name>A0AA39EZ18_9HYME</name>
<dbReference type="Gene3D" id="2.60.40.770">
    <property type="match status" value="1"/>
</dbReference>
<organism evidence="8 9">
    <name type="scientific">Microctonus aethiopoides</name>
    <dbReference type="NCBI Taxonomy" id="144406"/>
    <lineage>
        <taxon>Eukaryota</taxon>
        <taxon>Metazoa</taxon>
        <taxon>Ecdysozoa</taxon>
        <taxon>Arthropoda</taxon>
        <taxon>Hexapoda</taxon>
        <taxon>Insecta</taxon>
        <taxon>Pterygota</taxon>
        <taxon>Neoptera</taxon>
        <taxon>Endopterygota</taxon>
        <taxon>Hymenoptera</taxon>
        <taxon>Apocrita</taxon>
        <taxon>Ichneumonoidea</taxon>
        <taxon>Braconidae</taxon>
        <taxon>Euphorinae</taxon>
        <taxon>Microctonus</taxon>
    </lineage>
</organism>
<dbReference type="SMART" id="SM00737">
    <property type="entry name" value="ML"/>
    <property type="match status" value="1"/>
</dbReference>
<comment type="caution">
    <text evidence="8">The sequence shown here is derived from an EMBL/GenBank/DDBJ whole genome shotgun (WGS) entry which is preliminary data.</text>
</comment>
<reference evidence="8" key="1">
    <citation type="journal article" date="2023" name="bioRxiv">
        <title>Scaffold-level genome assemblies of two parasitoid biocontrol wasps reveal the parthenogenesis mechanism and an associated novel virus.</title>
        <authorList>
            <person name="Inwood S."/>
            <person name="Skelly J."/>
            <person name="Guhlin J."/>
            <person name="Harrop T."/>
            <person name="Goldson S."/>
            <person name="Dearden P."/>
        </authorList>
    </citation>
    <scope>NUCLEOTIDE SEQUENCE</scope>
    <source>
        <strain evidence="8">Irish</strain>
        <tissue evidence="8">Whole body</tissue>
    </source>
</reference>
<comment type="similarity">
    <text evidence="2">Belongs to the NPC2 family.</text>
</comment>
<dbReference type="InterPro" id="IPR033916">
    <property type="entry name" value="ML_Npc2-like"/>
</dbReference>
<dbReference type="InterPro" id="IPR039670">
    <property type="entry name" value="NPC2-like"/>
</dbReference>
<dbReference type="PANTHER" id="PTHR11306">
    <property type="entry name" value="NIEMANN PICK TYPE C2 PROTEIN NPC2-RELATED"/>
    <property type="match status" value="1"/>
</dbReference>
<dbReference type="GO" id="GO:0032934">
    <property type="term" value="F:sterol binding"/>
    <property type="evidence" value="ECO:0007669"/>
    <property type="project" value="InterPro"/>
</dbReference>
<sequence>MFKTISLLVLCLCAFSSAEYSDCGSEVGNFTQVTVSNCSSDADKCILHKGTSATISIDFTTNEPAKTVTSAVFGEIMGNQIPFPISNPNACTDPNSGISCPLSGNTFRYTNTLPISHLYPRVAVKVLWKLQDENKKNIVCVSIPAKIQ</sequence>
<evidence type="ECO:0000256" key="4">
    <source>
        <dbReference type="ARBA" id="ARBA00022729"/>
    </source>
</evidence>
<feature type="signal peptide" evidence="6">
    <location>
        <begin position="1"/>
        <end position="18"/>
    </location>
</feature>
<dbReference type="InterPro" id="IPR014756">
    <property type="entry name" value="Ig_E-set"/>
</dbReference>
<keyword evidence="3" id="KW-0964">Secreted</keyword>
<protein>
    <recommendedName>
        <fullName evidence="7">MD-2-related lipid-recognition domain-containing protein</fullName>
    </recommendedName>
</protein>
<dbReference type="Proteomes" id="UP001168990">
    <property type="component" value="Unassembled WGS sequence"/>
</dbReference>
<gene>
    <name evidence="8" type="ORF">PV328_009407</name>
</gene>
<dbReference type="GO" id="GO:0005576">
    <property type="term" value="C:extracellular region"/>
    <property type="evidence" value="ECO:0007669"/>
    <property type="project" value="UniProtKB-SubCell"/>
</dbReference>
<reference evidence="8" key="2">
    <citation type="submission" date="2023-03" db="EMBL/GenBank/DDBJ databases">
        <authorList>
            <person name="Inwood S.N."/>
            <person name="Skelly J.G."/>
            <person name="Guhlin J."/>
            <person name="Harrop T.W.R."/>
            <person name="Goldson S.G."/>
            <person name="Dearden P.K."/>
        </authorList>
    </citation>
    <scope>NUCLEOTIDE SEQUENCE</scope>
    <source>
        <strain evidence="8">Irish</strain>
        <tissue evidence="8">Whole body</tissue>
    </source>
</reference>
<dbReference type="FunFam" id="2.60.40.770:FF:000001">
    <property type="entry name" value="NPC intracellular cholesterol transporter 2"/>
    <property type="match status" value="1"/>
</dbReference>
<keyword evidence="4 6" id="KW-0732">Signal</keyword>
<dbReference type="PANTHER" id="PTHR11306:SF68">
    <property type="entry name" value="NPC INTRACELLULAR CHOLESTEROL TRANSPORTER 2"/>
    <property type="match status" value="1"/>
</dbReference>
<dbReference type="AlphaFoldDB" id="A0AA39EZ18"/>
<evidence type="ECO:0000313" key="8">
    <source>
        <dbReference type="EMBL" id="KAK0158400.1"/>
    </source>
</evidence>
<dbReference type="GO" id="GO:0032367">
    <property type="term" value="P:intracellular cholesterol transport"/>
    <property type="evidence" value="ECO:0007669"/>
    <property type="project" value="InterPro"/>
</dbReference>
<evidence type="ECO:0000259" key="7">
    <source>
        <dbReference type="SMART" id="SM00737"/>
    </source>
</evidence>
<evidence type="ECO:0000256" key="1">
    <source>
        <dbReference type="ARBA" id="ARBA00004613"/>
    </source>
</evidence>
<evidence type="ECO:0000256" key="5">
    <source>
        <dbReference type="ARBA" id="ARBA00023157"/>
    </source>
</evidence>
<feature type="chain" id="PRO_5041402368" description="MD-2-related lipid-recognition domain-containing protein" evidence="6">
    <location>
        <begin position="19"/>
        <end position="148"/>
    </location>
</feature>
<dbReference type="CDD" id="cd00916">
    <property type="entry name" value="Npc2_like"/>
    <property type="match status" value="1"/>
</dbReference>
<accession>A0AA39EZ18</accession>
<evidence type="ECO:0000256" key="3">
    <source>
        <dbReference type="ARBA" id="ARBA00022525"/>
    </source>
</evidence>
<evidence type="ECO:0000256" key="6">
    <source>
        <dbReference type="SAM" id="SignalP"/>
    </source>
</evidence>
<evidence type="ECO:0000313" key="9">
    <source>
        <dbReference type="Proteomes" id="UP001168990"/>
    </source>
</evidence>